<protein>
    <submittedName>
        <fullName evidence="1">Uncharacterized protein</fullName>
    </submittedName>
</protein>
<comment type="caution">
    <text evidence="1">The sequence shown here is derived from an EMBL/GenBank/DDBJ whole genome shotgun (WGS) entry which is preliminary data.</text>
</comment>
<proteinExistence type="predicted"/>
<evidence type="ECO:0000313" key="2">
    <source>
        <dbReference type="Proteomes" id="UP000265520"/>
    </source>
</evidence>
<evidence type="ECO:0000313" key="1">
    <source>
        <dbReference type="EMBL" id="MCH83930.1"/>
    </source>
</evidence>
<dbReference type="AlphaFoldDB" id="A0A392M8W3"/>
<feature type="non-terminal residue" evidence="1">
    <location>
        <position position="1"/>
    </location>
</feature>
<keyword evidence="2" id="KW-1185">Reference proteome</keyword>
<dbReference type="Proteomes" id="UP000265520">
    <property type="component" value="Unassembled WGS sequence"/>
</dbReference>
<gene>
    <name evidence="1" type="ORF">A2U01_0004759</name>
</gene>
<reference evidence="1 2" key="1">
    <citation type="journal article" date="2018" name="Front. Plant Sci.">
        <title>Red Clover (Trifolium pratense) and Zigzag Clover (T. medium) - A Picture of Genomic Similarities and Differences.</title>
        <authorList>
            <person name="Dluhosova J."/>
            <person name="Istvanek J."/>
            <person name="Nedelnik J."/>
            <person name="Repkova J."/>
        </authorList>
    </citation>
    <scope>NUCLEOTIDE SEQUENCE [LARGE SCALE GENOMIC DNA]</scope>
    <source>
        <strain evidence="2">cv. 10/8</strain>
        <tissue evidence="1">Leaf</tissue>
    </source>
</reference>
<organism evidence="1 2">
    <name type="scientific">Trifolium medium</name>
    <dbReference type="NCBI Taxonomy" id="97028"/>
    <lineage>
        <taxon>Eukaryota</taxon>
        <taxon>Viridiplantae</taxon>
        <taxon>Streptophyta</taxon>
        <taxon>Embryophyta</taxon>
        <taxon>Tracheophyta</taxon>
        <taxon>Spermatophyta</taxon>
        <taxon>Magnoliopsida</taxon>
        <taxon>eudicotyledons</taxon>
        <taxon>Gunneridae</taxon>
        <taxon>Pentapetalae</taxon>
        <taxon>rosids</taxon>
        <taxon>fabids</taxon>
        <taxon>Fabales</taxon>
        <taxon>Fabaceae</taxon>
        <taxon>Papilionoideae</taxon>
        <taxon>50 kb inversion clade</taxon>
        <taxon>NPAAA clade</taxon>
        <taxon>Hologalegina</taxon>
        <taxon>IRL clade</taxon>
        <taxon>Trifolieae</taxon>
        <taxon>Trifolium</taxon>
    </lineage>
</organism>
<dbReference type="EMBL" id="LXQA010005978">
    <property type="protein sequence ID" value="MCH83930.1"/>
    <property type="molecule type" value="Genomic_DNA"/>
</dbReference>
<name>A0A392M8W3_9FABA</name>
<accession>A0A392M8W3</accession>
<sequence>ILWQEVTLPLLGFAEVEIIHPNGSALGAFSLAHWFLKLGFISRVHDIPPPIDRDLVLKVELGVSQL</sequence>